<name>A0A0R1RIR6_9LACO</name>
<dbReference type="STRING" id="1114972.FD35_GL001303"/>
<evidence type="ECO:0000256" key="6">
    <source>
        <dbReference type="ARBA" id="ARBA00022989"/>
    </source>
</evidence>
<dbReference type="PANTHER" id="PTHR19139:SF199">
    <property type="entry name" value="MIP17260P"/>
    <property type="match status" value="1"/>
</dbReference>
<organism evidence="10 11">
    <name type="scientific">Furfurilactobacillus rossiae DSM 15814</name>
    <dbReference type="NCBI Taxonomy" id="1114972"/>
    <lineage>
        <taxon>Bacteria</taxon>
        <taxon>Bacillati</taxon>
        <taxon>Bacillota</taxon>
        <taxon>Bacilli</taxon>
        <taxon>Lactobacillales</taxon>
        <taxon>Lactobacillaceae</taxon>
        <taxon>Furfurilactobacillus</taxon>
    </lineage>
</organism>
<dbReference type="PRINTS" id="PR00783">
    <property type="entry name" value="MINTRINSICP"/>
</dbReference>
<comment type="caution">
    <text evidence="10">The sequence shown here is derived from an EMBL/GenBank/DDBJ whole genome shotgun (WGS) entry which is preliminary data.</text>
</comment>
<evidence type="ECO:0000256" key="8">
    <source>
        <dbReference type="RuleBase" id="RU000477"/>
    </source>
</evidence>
<comment type="similarity">
    <text evidence="2 8">Belongs to the MIP/aquaporin (TC 1.A.8) family.</text>
</comment>
<evidence type="ECO:0000256" key="2">
    <source>
        <dbReference type="ARBA" id="ARBA00006175"/>
    </source>
</evidence>
<proteinExistence type="inferred from homology"/>
<keyword evidence="6 9" id="KW-1133">Transmembrane helix</keyword>
<dbReference type="GO" id="GO:0015250">
    <property type="term" value="F:water channel activity"/>
    <property type="evidence" value="ECO:0007669"/>
    <property type="project" value="TreeGrafter"/>
</dbReference>
<dbReference type="InterPro" id="IPR034294">
    <property type="entry name" value="Aquaporin_transptr"/>
</dbReference>
<reference evidence="10 11" key="1">
    <citation type="journal article" date="2015" name="Genome Announc.">
        <title>Expanding the biotechnology potential of lactobacilli through comparative genomics of 213 strains and associated genera.</title>
        <authorList>
            <person name="Sun Z."/>
            <person name="Harris H.M."/>
            <person name="McCann A."/>
            <person name="Guo C."/>
            <person name="Argimon S."/>
            <person name="Zhang W."/>
            <person name="Yang X."/>
            <person name="Jeffery I.B."/>
            <person name="Cooney J.C."/>
            <person name="Kagawa T.F."/>
            <person name="Liu W."/>
            <person name="Song Y."/>
            <person name="Salvetti E."/>
            <person name="Wrobel A."/>
            <person name="Rasinkangas P."/>
            <person name="Parkhill J."/>
            <person name="Rea M.C."/>
            <person name="O'Sullivan O."/>
            <person name="Ritari J."/>
            <person name="Douillard F.P."/>
            <person name="Paul Ross R."/>
            <person name="Yang R."/>
            <person name="Briner A.E."/>
            <person name="Felis G.E."/>
            <person name="de Vos W.M."/>
            <person name="Barrangou R."/>
            <person name="Klaenhammer T.R."/>
            <person name="Caufield P.W."/>
            <person name="Cui Y."/>
            <person name="Zhang H."/>
            <person name="O'Toole P.W."/>
        </authorList>
    </citation>
    <scope>NUCLEOTIDE SEQUENCE [LARGE SCALE GENOMIC DNA]</scope>
    <source>
        <strain evidence="10 11">DSM 15814</strain>
    </source>
</reference>
<dbReference type="InterPro" id="IPR023271">
    <property type="entry name" value="Aquaporin-like"/>
</dbReference>
<keyword evidence="11" id="KW-1185">Reference proteome</keyword>
<evidence type="ECO:0000313" key="10">
    <source>
        <dbReference type="EMBL" id="KRL53368.1"/>
    </source>
</evidence>
<evidence type="ECO:0000256" key="1">
    <source>
        <dbReference type="ARBA" id="ARBA00004651"/>
    </source>
</evidence>
<dbReference type="EMBL" id="AZFF01000020">
    <property type="protein sequence ID" value="KRL53368.1"/>
    <property type="molecule type" value="Genomic_DNA"/>
</dbReference>
<gene>
    <name evidence="10" type="ORF">FD35_GL001303</name>
</gene>
<keyword evidence="3 8" id="KW-0813">Transport</keyword>
<dbReference type="Pfam" id="PF00230">
    <property type="entry name" value="MIP"/>
    <property type="match status" value="1"/>
</dbReference>
<evidence type="ECO:0000256" key="9">
    <source>
        <dbReference type="SAM" id="Phobius"/>
    </source>
</evidence>
<evidence type="ECO:0000313" key="11">
    <source>
        <dbReference type="Proteomes" id="UP000051999"/>
    </source>
</evidence>
<evidence type="ECO:0000256" key="7">
    <source>
        <dbReference type="ARBA" id="ARBA00023136"/>
    </source>
</evidence>
<dbReference type="SUPFAM" id="SSF81338">
    <property type="entry name" value="Aquaporin-like"/>
    <property type="match status" value="1"/>
</dbReference>
<dbReference type="PROSITE" id="PS00221">
    <property type="entry name" value="MIP"/>
    <property type="match status" value="1"/>
</dbReference>
<sequence>MKMRKYFAEFIGTFMLVFIGTGTVTVAKGGTLAIGLAFGLAITMMAYAVGGVSGGNFNPAVSIAMLINGRLSASDTIFYIISQFLGATVASAVLDFFEHALSLPKSVGFGQTDFPKISAGAAFCFETIITFLFVFVILMVTSDKFGNATMAPVAIGLTLAFLIIVALNLTGGSLNPARSFGPAIFAGGTALSHYWVYLIAPVLGAAIAAFVGRWMGSED</sequence>
<dbReference type="PANTHER" id="PTHR19139">
    <property type="entry name" value="AQUAPORIN TRANSPORTER"/>
    <property type="match status" value="1"/>
</dbReference>
<feature type="transmembrane region" description="Helical" evidence="9">
    <location>
        <begin position="7"/>
        <end position="27"/>
    </location>
</feature>
<feature type="transmembrane region" description="Helical" evidence="9">
    <location>
        <begin position="194"/>
        <end position="215"/>
    </location>
</feature>
<keyword evidence="7 9" id="KW-0472">Membrane</keyword>
<feature type="transmembrane region" description="Helical" evidence="9">
    <location>
        <begin position="76"/>
        <end position="97"/>
    </location>
</feature>
<dbReference type="AlphaFoldDB" id="A0A0R1RIR6"/>
<protein>
    <submittedName>
        <fullName evidence="10">AqpZ protein</fullName>
    </submittedName>
</protein>
<accession>A0A0R1RIR6</accession>
<dbReference type="Gene3D" id="1.20.1080.10">
    <property type="entry name" value="Glycerol uptake facilitator protein"/>
    <property type="match status" value="1"/>
</dbReference>
<dbReference type="OrthoDB" id="9807293at2"/>
<keyword evidence="5 8" id="KW-0812">Transmembrane</keyword>
<dbReference type="eggNOG" id="COG0580">
    <property type="taxonomic scope" value="Bacteria"/>
</dbReference>
<dbReference type="Proteomes" id="UP000051999">
    <property type="component" value="Unassembled WGS sequence"/>
</dbReference>
<evidence type="ECO:0000256" key="5">
    <source>
        <dbReference type="ARBA" id="ARBA00022692"/>
    </source>
</evidence>
<feature type="transmembrane region" description="Helical" evidence="9">
    <location>
        <begin position="117"/>
        <end position="141"/>
    </location>
</feature>
<dbReference type="InterPro" id="IPR022357">
    <property type="entry name" value="MIP_CS"/>
</dbReference>
<dbReference type="InterPro" id="IPR000425">
    <property type="entry name" value="MIP"/>
</dbReference>
<dbReference type="PATRIC" id="fig|1114972.6.peg.1321"/>
<evidence type="ECO:0000256" key="4">
    <source>
        <dbReference type="ARBA" id="ARBA00022475"/>
    </source>
</evidence>
<feature type="transmembrane region" description="Helical" evidence="9">
    <location>
        <begin position="33"/>
        <end position="55"/>
    </location>
</feature>
<keyword evidence="4" id="KW-1003">Cell membrane</keyword>
<dbReference type="GO" id="GO:0005886">
    <property type="term" value="C:plasma membrane"/>
    <property type="evidence" value="ECO:0007669"/>
    <property type="project" value="UniProtKB-SubCell"/>
</dbReference>
<evidence type="ECO:0000256" key="3">
    <source>
        <dbReference type="ARBA" id="ARBA00022448"/>
    </source>
</evidence>
<feature type="transmembrane region" description="Helical" evidence="9">
    <location>
        <begin position="153"/>
        <end position="174"/>
    </location>
</feature>
<comment type="subcellular location">
    <subcellularLocation>
        <location evidence="1">Cell membrane</location>
        <topology evidence="1">Multi-pass membrane protein</topology>
    </subcellularLocation>
</comment>